<dbReference type="STRING" id="436017.A4RYS5"/>
<dbReference type="Gramene" id="ABO96736">
    <property type="protein sequence ID" value="ABO96736"/>
    <property type="gene ID" value="OSTLU_41230"/>
</dbReference>
<proteinExistence type="predicted"/>
<keyword evidence="3" id="KW-1185">Reference proteome</keyword>
<dbReference type="eggNOG" id="ENOG502QRD4">
    <property type="taxonomic scope" value="Eukaryota"/>
</dbReference>
<evidence type="ECO:0000259" key="1">
    <source>
        <dbReference type="Pfam" id="PF03407"/>
    </source>
</evidence>
<dbReference type="OrthoDB" id="540503at2759"/>
<dbReference type="KEGG" id="olu:OSTLU_41230"/>
<dbReference type="GO" id="GO:0016757">
    <property type="term" value="F:glycosyltransferase activity"/>
    <property type="evidence" value="ECO:0007669"/>
    <property type="project" value="InterPro"/>
</dbReference>
<dbReference type="HOGENOM" id="CLU_064181_0_0_1"/>
<dbReference type="PANTHER" id="PTHR46581:SF3">
    <property type="entry name" value="ARABINOSYLTRANSFERASE RRA3"/>
    <property type="match status" value="1"/>
</dbReference>
<reference evidence="2 3" key="1">
    <citation type="journal article" date="2007" name="Proc. Natl. Acad. Sci. U.S.A.">
        <title>The tiny eukaryote Ostreococcus provides genomic insights into the paradox of plankton speciation.</title>
        <authorList>
            <person name="Palenik B."/>
            <person name="Grimwood J."/>
            <person name="Aerts A."/>
            <person name="Rouze P."/>
            <person name="Salamov A."/>
            <person name="Putnam N."/>
            <person name="Dupont C."/>
            <person name="Jorgensen R."/>
            <person name="Derelle E."/>
            <person name="Rombauts S."/>
            <person name="Zhou K."/>
            <person name="Otillar R."/>
            <person name="Merchant S.S."/>
            <person name="Podell S."/>
            <person name="Gaasterland T."/>
            <person name="Napoli C."/>
            <person name="Gendler K."/>
            <person name="Manuell A."/>
            <person name="Tai V."/>
            <person name="Vallon O."/>
            <person name="Piganeau G."/>
            <person name="Jancek S."/>
            <person name="Heijde M."/>
            <person name="Jabbari K."/>
            <person name="Bowler C."/>
            <person name="Lohr M."/>
            <person name="Robbens S."/>
            <person name="Werner G."/>
            <person name="Dubchak I."/>
            <person name="Pazour G.J."/>
            <person name="Ren Q."/>
            <person name="Paulsen I."/>
            <person name="Delwiche C."/>
            <person name="Schmutz J."/>
            <person name="Rokhsar D."/>
            <person name="Van de Peer Y."/>
            <person name="Moreau H."/>
            <person name="Grigoriev I.V."/>
        </authorList>
    </citation>
    <scope>NUCLEOTIDE SEQUENCE [LARGE SCALE GENOMIC DNA]</scope>
    <source>
        <strain evidence="2 3">CCE9901</strain>
    </source>
</reference>
<organism evidence="2 3">
    <name type="scientific">Ostreococcus lucimarinus (strain CCE9901)</name>
    <dbReference type="NCBI Taxonomy" id="436017"/>
    <lineage>
        <taxon>Eukaryota</taxon>
        <taxon>Viridiplantae</taxon>
        <taxon>Chlorophyta</taxon>
        <taxon>Mamiellophyceae</taxon>
        <taxon>Mamiellales</taxon>
        <taxon>Bathycoccaceae</taxon>
        <taxon>Ostreococcus</taxon>
    </lineage>
</organism>
<dbReference type="Proteomes" id="UP000001568">
    <property type="component" value="Chromosome 6"/>
</dbReference>
<sequence length="324" mass="37071">MEPFALRAINGRRTDAFVVDDSRPNRCEPKRINRRIWGSARSLDFIVPRDSEEWPQNCDGREALCEVLRRVAKNREVLAAVANSQAPGLTPFLEMLIALKVPNFLVIALDEPLTKRLDELGVPYYFHEDPVMGNHKVSAKKFALIQEFVAVGCSVLLTDTDVTYQQNPFDYLYRDSDIESMSDGFDNDSANGFLQPIDDVSFGEARRRAGSFRVAALNSGMWYVSATEASLRLMKIMAHRLATEELWDQSGYNLELWFASRDAHMTSGATVRVMDPFCFMNSKVMFRIIRHSKPLQRENHRPVAMHANYHTDKDNKIKLVHAYY</sequence>
<dbReference type="OMA" id="ACESTER"/>
<protein>
    <recommendedName>
        <fullName evidence="1">Nucleotide-diphospho-sugar transferase domain-containing protein</fullName>
    </recommendedName>
</protein>
<accession>A4RYS5</accession>
<feature type="non-terminal residue" evidence="2">
    <location>
        <position position="324"/>
    </location>
</feature>
<feature type="domain" description="Nucleotide-diphospho-sugar transferase" evidence="1">
    <location>
        <begin position="100"/>
        <end position="319"/>
    </location>
</feature>
<dbReference type="CAZy" id="GT77">
    <property type="family name" value="Glycosyltransferase Family 77"/>
</dbReference>
<dbReference type="RefSeq" id="XP_001418443.1">
    <property type="nucleotide sequence ID" value="XM_001418406.1"/>
</dbReference>
<dbReference type="EMBL" id="CP000586">
    <property type="protein sequence ID" value="ABO96736.1"/>
    <property type="molecule type" value="Genomic_DNA"/>
</dbReference>
<dbReference type="InterPro" id="IPR044290">
    <property type="entry name" value="RRA1/2/3"/>
</dbReference>
<dbReference type="PANTHER" id="PTHR46581">
    <property type="entry name" value="ARABINOSYLTRANSFERASE RRA3"/>
    <property type="match status" value="1"/>
</dbReference>
<dbReference type="AlphaFoldDB" id="A4RYS5"/>
<name>A4RYS5_OSTLU</name>
<dbReference type="GeneID" id="5002323"/>
<evidence type="ECO:0000313" key="3">
    <source>
        <dbReference type="Proteomes" id="UP000001568"/>
    </source>
</evidence>
<evidence type="ECO:0000313" key="2">
    <source>
        <dbReference type="EMBL" id="ABO96736.1"/>
    </source>
</evidence>
<dbReference type="GO" id="GO:0080147">
    <property type="term" value="P:root hair cell development"/>
    <property type="evidence" value="ECO:0007669"/>
    <property type="project" value="InterPro"/>
</dbReference>
<gene>
    <name evidence="2" type="ORF">OSTLU_41230</name>
</gene>
<dbReference type="InterPro" id="IPR005069">
    <property type="entry name" value="Nucl-diP-sugar_transferase"/>
</dbReference>
<dbReference type="Pfam" id="PF03407">
    <property type="entry name" value="Nucleotid_trans"/>
    <property type="match status" value="1"/>
</dbReference>